<dbReference type="GO" id="GO:0005829">
    <property type="term" value="C:cytosol"/>
    <property type="evidence" value="ECO:0007669"/>
    <property type="project" value="TreeGrafter"/>
</dbReference>
<dbReference type="Gene3D" id="2.60.200.20">
    <property type="match status" value="1"/>
</dbReference>
<gene>
    <name evidence="10" type="ORF">G7K_4181-t1</name>
</gene>
<evidence type="ECO:0008006" key="12">
    <source>
        <dbReference type="Google" id="ProtNLM"/>
    </source>
</evidence>
<dbReference type="SUPFAM" id="SSF49879">
    <property type="entry name" value="SMAD/FHA domain"/>
    <property type="match status" value="1"/>
</dbReference>
<evidence type="ECO:0000313" key="10">
    <source>
        <dbReference type="EMBL" id="GAO50046.1"/>
    </source>
</evidence>
<proteinExistence type="predicted"/>
<feature type="region of interest" description="Disordered" evidence="7">
    <location>
        <begin position="435"/>
        <end position="476"/>
    </location>
</feature>
<evidence type="ECO:0000256" key="3">
    <source>
        <dbReference type="ARBA" id="ARBA00022771"/>
    </source>
</evidence>
<sequence>MSRGDPQRPRPERSGSGLFSRRPLLSLGSFTGSFSTSPSNSTSHMLPPQQPASSNRNRSDSASSTTRPVNETMSAVTTSSTNVPATSAATALSSNTGDMPSIRLVPHVDHSGRHSLQFEPIERSVNDKTIIKVGRFTDKQNSVCETLITFKSKVVSRSHAHIWCEGGQWFVKDIKSSSGTFLNHIRLSPPNTESRPFPLKDGDVLQLGIDFRGGTEEVYRCVKARVEVNKSWQRTLNQFDVAAHKHIRNLAAGKPIADSDNASLNSSECCICLFPIAPCQALFVAPCSHVWHFKCIRPMLIQAHPNFLCPLCRQYADLEATVEKELDEVWADVIKSSDPKTPKGEIPEPLMQPIAAAIGSQNPTSGLTQAIDSMNAEEAEDTQITEPTDSATAAINMSDDVASGSGGSDNDSLSAIMGAVPIPVNRRLRALTENGVDGNTPRIDSGPFVFDETSARQDGNSVVTSDVAQAQGGNQA</sequence>
<dbReference type="InterPro" id="IPR008984">
    <property type="entry name" value="SMAD_FHA_dom_sf"/>
</dbReference>
<evidence type="ECO:0000256" key="7">
    <source>
        <dbReference type="SAM" id="MobiDB-lite"/>
    </source>
</evidence>
<dbReference type="OMA" id="TWHFKCV"/>
<feature type="compositionally biased region" description="Basic and acidic residues" evidence="7">
    <location>
        <begin position="1"/>
        <end position="13"/>
    </location>
</feature>
<feature type="compositionally biased region" description="Polar residues" evidence="7">
    <location>
        <begin position="67"/>
        <end position="84"/>
    </location>
</feature>
<feature type="region of interest" description="Disordered" evidence="7">
    <location>
        <begin position="1"/>
        <end position="85"/>
    </location>
</feature>
<feature type="compositionally biased region" description="Polar residues" evidence="7">
    <location>
        <begin position="456"/>
        <end position="476"/>
    </location>
</feature>
<name>A0A0E9NK33_SAICN</name>
<feature type="domain" description="FHA" evidence="8">
    <location>
        <begin position="131"/>
        <end position="187"/>
    </location>
</feature>
<evidence type="ECO:0000259" key="8">
    <source>
        <dbReference type="PROSITE" id="PS50006"/>
    </source>
</evidence>
<evidence type="ECO:0000256" key="2">
    <source>
        <dbReference type="ARBA" id="ARBA00022723"/>
    </source>
</evidence>
<reference evidence="10 11" key="1">
    <citation type="journal article" date="2011" name="J. Gen. Appl. Microbiol.">
        <title>Draft genome sequencing of the enigmatic yeast Saitoella complicata.</title>
        <authorList>
            <person name="Nishida H."/>
            <person name="Hamamoto M."/>
            <person name="Sugiyama J."/>
        </authorList>
    </citation>
    <scope>NUCLEOTIDE SEQUENCE [LARGE SCALE GENOMIC DNA]</scope>
    <source>
        <strain evidence="10 11">NRRL Y-17804</strain>
    </source>
</reference>
<dbReference type="PANTHER" id="PTHR15067:SF7">
    <property type="entry name" value="E3 UBIQUITIN-PROTEIN LIGASE DMA1-RELATED"/>
    <property type="match status" value="1"/>
</dbReference>
<dbReference type="InterPro" id="IPR000253">
    <property type="entry name" value="FHA_dom"/>
</dbReference>
<organism evidence="10 11">
    <name type="scientific">Saitoella complicata (strain BCRC 22490 / CBS 7301 / JCM 7358 / NBRC 10748 / NRRL Y-17804)</name>
    <dbReference type="NCBI Taxonomy" id="698492"/>
    <lineage>
        <taxon>Eukaryota</taxon>
        <taxon>Fungi</taxon>
        <taxon>Dikarya</taxon>
        <taxon>Ascomycota</taxon>
        <taxon>Taphrinomycotina</taxon>
        <taxon>Taphrinomycotina incertae sedis</taxon>
        <taxon>Saitoella</taxon>
    </lineage>
</organism>
<dbReference type="STRING" id="698492.A0A0E9NK33"/>
<dbReference type="PROSITE" id="PS50006">
    <property type="entry name" value="FHA_DOMAIN"/>
    <property type="match status" value="1"/>
</dbReference>
<dbReference type="PROSITE" id="PS50089">
    <property type="entry name" value="ZF_RING_2"/>
    <property type="match status" value="1"/>
</dbReference>
<dbReference type="GO" id="GO:0016567">
    <property type="term" value="P:protein ubiquitination"/>
    <property type="evidence" value="ECO:0007669"/>
    <property type="project" value="TreeGrafter"/>
</dbReference>
<accession>A0A0E9NK33</accession>
<dbReference type="Pfam" id="PF00498">
    <property type="entry name" value="FHA"/>
    <property type="match status" value="1"/>
</dbReference>
<dbReference type="GO" id="GO:0032153">
    <property type="term" value="C:cell division site"/>
    <property type="evidence" value="ECO:0007669"/>
    <property type="project" value="TreeGrafter"/>
</dbReference>
<dbReference type="EMBL" id="BACD03000028">
    <property type="protein sequence ID" value="GAO50046.1"/>
    <property type="molecule type" value="Genomic_DNA"/>
</dbReference>
<dbReference type="InterPro" id="IPR013083">
    <property type="entry name" value="Znf_RING/FYVE/PHD"/>
</dbReference>
<dbReference type="PANTHER" id="PTHR15067">
    <property type="entry name" value="E3 UBIQUITIN-PROTEIN LIGASE RNF8"/>
    <property type="match status" value="1"/>
</dbReference>
<evidence type="ECO:0000256" key="5">
    <source>
        <dbReference type="ARBA" id="ARBA00022833"/>
    </source>
</evidence>
<feature type="domain" description="RING-type" evidence="9">
    <location>
        <begin position="269"/>
        <end position="313"/>
    </location>
</feature>
<keyword evidence="5" id="KW-0862">Zinc</keyword>
<dbReference type="SMART" id="SM00240">
    <property type="entry name" value="FHA"/>
    <property type="match status" value="1"/>
</dbReference>
<keyword evidence="3 6" id="KW-0863">Zinc-finger</keyword>
<dbReference type="GO" id="GO:0008270">
    <property type="term" value="F:zinc ion binding"/>
    <property type="evidence" value="ECO:0007669"/>
    <property type="project" value="UniProtKB-KW"/>
</dbReference>
<dbReference type="GO" id="GO:0000151">
    <property type="term" value="C:ubiquitin ligase complex"/>
    <property type="evidence" value="ECO:0007669"/>
    <property type="project" value="TreeGrafter"/>
</dbReference>
<dbReference type="Proteomes" id="UP000033140">
    <property type="component" value="Unassembled WGS sequence"/>
</dbReference>
<keyword evidence="11" id="KW-1185">Reference proteome</keyword>
<evidence type="ECO:0000256" key="1">
    <source>
        <dbReference type="ARBA" id="ARBA00022679"/>
    </source>
</evidence>
<keyword evidence="4" id="KW-0833">Ubl conjugation pathway</keyword>
<dbReference type="GO" id="GO:0006511">
    <property type="term" value="P:ubiquitin-dependent protein catabolic process"/>
    <property type="evidence" value="ECO:0007669"/>
    <property type="project" value="TreeGrafter"/>
</dbReference>
<evidence type="ECO:0000256" key="6">
    <source>
        <dbReference type="PROSITE-ProRule" id="PRU00175"/>
    </source>
</evidence>
<reference evidence="10 11" key="2">
    <citation type="journal article" date="2014" name="J. Gen. Appl. Microbiol.">
        <title>The early diverging ascomycetous budding yeast Saitoella complicata has three histone deacetylases belonging to the Clr6, Hos2, and Rpd3 lineages.</title>
        <authorList>
            <person name="Nishida H."/>
            <person name="Matsumoto T."/>
            <person name="Kondo S."/>
            <person name="Hamamoto M."/>
            <person name="Yoshikawa H."/>
        </authorList>
    </citation>
    <scope>NUCLEOTIDE SEQUENCE [LARGE SCALE GENOMIC DNA]</scope>
    <source>
        <strain evidence="10 11">NRRL Y-17804</strain>
    </source>
</reference>
<feature type="compositionally biased region" description="Low complexity" evidence="7">
    <location>
        <begin position="52"/>
        <end position="66"/>
    </location>
</feature>
<reference evidence="10 11" key="3">
    <citation type="journal article" date="2015" name="Genome Announc.">
        <title>Draft Genome Sequence of the Archiascomycetous Yeast Saitoella complicata.</title>
        <authorList>
            <person name="Yamauchi K."/>
            <person name="Kondo S."/>
            <person name="Hamamoto M."/>
            <person name="Takahashi Y."/>
            <person name="Ogura Y."/>
            <person name="Hayashi T."/>
            <person name="Nishida H."/>
        </authorList>
    </citation>
    <scope>NUCLEOTIDE SEQUENCE [LARGE SCALE GENOMIC DNA]</scope>
    <source>
        <strain evidence="10 11">NRRL Y-17804</strain>
    </source>
</reference>
<evidence type="ECO:0000259" key="9">
    <source>
        <dbReference type="PROSITE" id="PS50089"/>
    </source>
</evidence>
<dbReference type="Gene3D" id="3.30.40.10">
    <property type="entry name" value="Zinc/RING finger domain, C3HC4 (zinc finger)"/>
    <property type="match status" value="1"/>
</dbReference>
<evidence type="ECO:0000256" key="4">
    <source>
        <dbReference type="ARBA" id="ARBA00022786"/>
    </source>
</evidence>
<dbReference type="GO" id="GO:0061630">
    <property type="term" value="F:ubiquitin protein ligase activity"/>
    <property type="evidence" value="ECO:0007669"/>
    <property type="project" value="TreeGrafter"/>
</dbReference>
<keyword evidence="1" id="KW-0808">Transferase</keyword>
<dbReference type="Pfam" id="PF17123">
    <property type="entry name" value="zf-RING_11"/>
    <property type="match status" value="1"/>
</dbReference>
<dbReference type="InterPro" id="IPR001841">
    <property type="entry name" value="Znf_RING"/>
</dbReference>
<evidence type="ECO:0000313" key="11">
    <source>
        <dbReference type="Proteomes" id="UP000033140"/>
    </source>
</evidence>
<comment type="caution">
    <text evidence="10">The sequence shown here is derived from an EMBL/GenBank/DDBJ whole genome shotgun (WGS) entry which is preliminary data.</text>
</comment>
<dbReference type="SUPFAM" id="SSF57850">
    <property type="entry name" value="RING/U-box"/>
    <property type="match status" value="1"/>
</dbReference>
<protein>
    <recommendedName>
        <fullName evidence="12">FHA domain-containing protein</fullName>
    </recommendedName>
</protein>
<dbReference type="AlphaFoldDB" id="A0A0E9NK33"/>
<feature type="compositionally biased region" description="Low complexity" evidence="7">
    <location>
        <begin position="23"/>
        <end position="43"/>
    </location>
</feature>
<keyword evidence="2" id="KW-0479">Metal-binding</keyword>